<dbReference type="GeneID" id="81352274"/>
<dbReference type="Proteomes" id="UP001149074">
    <property type="component" value="Unassembled WGS sequence"/>
</dbReference>
<sequence length="128" mass="14316">MIGNGNRIAEVRRDEFIHLERTSYEGRIPGTRALNIMLSKWAAWNDYHQAIQERDKPPEQTEFPGPMALPTPGYPHSSEATDMQVPSVEFLDSIGISSTEFFCIVDQISNPGVPYSILDYGSQNKVGS</sequence>
<keyword evidence="3" id="KW-1185">Reference proteome</keyword>
<accession>A0A9W9G656</accession>
<evidence type="ECO:0000256" key="1">
    <source>
        <dbReference type="SAM" id="MobiDB-lite"/>
    </source>
</evidence>
<dbReference type="EMBL" id="JAPQKI010000001">
    <property type="protein sequence ID" value="KAJ5112746.1"/>
    <property type="molecule type" value="Genomic_DNA"/>
</dbReference>
<evidence type="ECO:0000313" key="2">
    <source>
        <dbReference type="EMBL" id="KAJ5112746.1"/>
    </source>
</evidence>
<dbReference type="OrthoDB" id="3548654at2759"/>
<evidence type="ECO:0000313" key="3">
    <source>
        <dbReference type="Proteomes" id="UP001149074"/>
    </source>
</evidence>
<reference evidence="2" key="1">
    <citation type="submission" date="2022-11" db="EMBL/GenBank/DDBJ databases">
        <authorList>
            <person name="Petersen C."/>
        </authorList>
    </citation>
    <scope>NUCLEOTIDE SEQUENCE</scope>
    <source>
        <strain evidence="2">IBT 30761</strain>
    </source>
</reference>
<name>A0A9W9G656_9EURO</name>
<proteinExistence type="predicted"/>
<feature type="region of interest" description="Disordered" evidence="1">
    <location>
        <begin position="54"/>
        <end position="80"/>
    </location>
</feature>
<dbReference type="RefSeq" id="XP_056480519.1">
    <property type="nucleotide sequence ID" value="XM_056613295.1"/>
</dbReference>
<gene>
    <name evidence="2" type="ORF">N7532_000791</name>
</gene>
<comment type="caution">
    <text evidence="2">The sequence shown here is derived from an EMBL/GenBank/DDBJ whole genome shotgun (WGS) entry which is preliminary data.</text>
</comment>
<organism evidence="2 3">
    <name type="scientific">Penicillium argentinense</name>
    <dbReference type="NCBI Taxonomy" id="1131581"/>
    <lineage>
        <taxon>Eukaryota</taxon>
        <taxon>Fungi</taxon>
        <taxon>Dikarya</taxon>
        <taxon>Ascomycota</taxon>
        <taxon>Pezizomycotina</taxon>
        <taxon>Eurotiomycetes</taxon>
        <taxon>Eurotiomycetidae</taxon>
        <taxon>Eurotiales</taxon>
        <taxon>Aspergillaceae</taxon>
        <taxon>Penicillium</taxon>
    </lineage>
</organism>
<dbReference type="AlphaFoldDB" id="A0A9W9G656"/>
<reference evidence="2" key="2">
    <citation type="journal article" date="2023" name="IMA Fungus">
        <title>Comparative genomic study of the Penicillium genus elucidates a diverse pangenome and 15 lateral gene transfer events.</title>
        <authorList>
            <person name="Petersen C."/>
            <person name="Sorensen T."/>
            <person name="Nielsen M.R."/>
            <person name="Sondergaard T.E."/>
            <person name="Sorensen J.L."/>
            <person name="Fitzpatrick D.A."/>
            <person name="Frisvad J.C."/>
            <person name="Nielsen K.L."/>
        </authorList>
    </citation>
    <scope>NUCLEOTIDE SEQUENCE</scope>
    <source>
        <strain evidence="2">IBT 30761</strain>
    </source>
</reference>
<protein>
    <submittedName>
        <fullName evidence="2">Uncharacterized protein</fullName>
    </submittedName>
</protein>